<organism evidence="16 17">
    <name type="scientific">Staphylococcus lugdunensis</name>
    <dbReference type="NCBI Taxonomy" id="28035"/>
    <lineage>
        <taxon>Bacteria</taxon>
        <taxon>Bacillati</taxon>
        <taxon>Bacillota</taxon>
        <taxon>Bacilli</taxon>
        <taxon>Bacillales</taxon>
        <taxon>Staphylococcaceae</taxon>
        <taxon>Staphylococcus</taxon>
    </lineage>
</organism>
<dbReference type="EC" id="2.7.13.3" evidence="3"/>
<evidence type="ECO:0000256" key="8">
    <source>
        <dbReference type="ARBA" id="ARBA00022741"/>
    </source>
</evidence>
<dbReference type="Pfam" id="PF00512">
    <property type="entry name" value="HisKA"/>
    <property type="match status" value="1"/>
</dbReference>
<dbReference type="SUPFAM" id="SSF47384">
    <property type="entry name" value="Homodimeric domain of signal transducing histidine kinase"/>
    <property type="match status" value="1"/>
</dbReference>
<dbReference type="SMART" id="SM00387">
    <property type="entry name" value="HATPase_c"/>
    <property type="match status" value="1"/>
</dbReference>
<dbReference type="InterPro" id="IPR050398">
    <property type="entry name" value="HssS/ArlS-like"/>
</dbReference>
<evidence type="ECO:0000256" key="10">
    <source>
        <dbReference type="ARBA" id="ARBA00022840"/>
    </source>
</evidence>
<evidence type="ECO:0000259" key="15">
    <source>
        <dbReference type="PROSITE" id="PS50109"/>
    </source>
</evidence>
<evidence type="ECO:0000256" key="12">
    <source>
        <dbReference type="ARBA" id="ARBA00023012"/>
    </source>
</evidence>
<keyword evidence="12" id="KW-0902">Two-component regulatory system</keyword>
<keyword evidence="4" id="KW-1003">Cell membrane</keyword>
<evidence type="ECO:0000256" key="4">
    <source>
        <dbReference type="ARBA" id="ARBA00022475"/>
    </source>
</evidence>
<dbReference type="GO" id="GO:0005886">
    <property type="term" value="C:plasma membrane"/>
    <property type="evidence" value="ECO:0007669"/>
    <property type="project" value="UniProtKB-SubCell"/>
</dbReference>
<dbReference type="InterPro" id="IPR036890">
    <property type="entry name" value="HATPase_C_sf"/>
</dbReference>
<sequence>MGMLIFIIIVLIIGILFLTYKYLALKRDVSQLTIQLQQLSQDISSNQRLRTTTQFHEMQQLTKALNHMCDEYKQQRIQFRKKELMLNQEITNISHDLRTPLTAIKGYSELFTDDIEVTEQRRYLNIIKNKTTTLIETVNLFHEITKLKSLDYELKVEPVSLNTEIEQVFLSYYAQFTKQQHEVRFNLQHVSNVKLDLAATRRILTNLVQNILRYGKSFVDICIYEQEDFVVVKLANDTDEALTDENIQDIFKRTYTLDKSRHQGRTGIGLYIIAQLVEKQGGNVSANIKNDLFTITMKFHKG</sequence>
<dbReference type="PROSITE" id="PS50109">
    <property type="entry name" value="HIS_KIN"/>
    <property type="match status" value="1"/>
</dbReference>
<keyword evidence="7 14" id="KW-0812">Transmembrane</keyword>
<dbReference type="InterPro" id="IPR003594">
    <property type="entry name" value="HATPase_dom"/>
</dbReference>
<keyword evidence="13 14" id="KW-0472">Membrane</keyword>
<name>A0ABD4EGK4_STALU</name>
<dbReference type="AlphaFoldDB" id="A0ABD4EGK4"/>
<dbReference type="PANTHER" id="PTHR45528:SF1">
    <property type="entry name" value="SENSOR HISTIDINE KINASE CPXA"/>
    <property type="match status" value="1"/>
</dbReference>
<comment type="subcellular location">
    <subcellularLocation>
        <location evidence="2">Cell membrane</location>
        <topology evidence="2">Multi-pass membrane protein</topology>
    </subcellularLocation>
</comment>
<evidence type="ECO:0000256" key="13">
    <source>
        <dbReference type="ARBA" id="ARBA00023136"/>
    </source>
</evidence>
<proteinExistence type="predicted"/>
<evidence type="ECO:0000256" key="7">
    <source>
        <dbReference type="ARBA" id="ARBA00022692"/>
    </source>
</evidence>
<dbReference type="SMART" id="SM00388">
    <property type="entry name" value="HisKA"/>
    <property type="match status" value="1"/>
</dbReference>
<dbReference type="CDD" id="cd00082">
    <property type="entry name" value="HisKA"/>
    <property type="match status" value="1"/>
</dbReference>
<dbReference type="SUPFAM" id="SSF55874">
    <property type="entry name" value="ATPase domain of HSP90 chaperone/DNA topoisomerase II/histidine kinase"/>
    <property type="match status" value="1"/>
</dbReference>
<protein>
    <recommendedName>
        <fullName evidence="3">histidine kinase</fullName>
        <ecNumber evidence="3">2.7.13.3</ecNumber>
    </recommendedName>
</protein>
<keyword evidence="9 16" id="KW-0418">Kinase</keyword>
<evidence type="ECO:0000256" key="9">
    <source>
        <dbReference type="ARBA" id="ARBA00022777"/>
    </source>
</evidence>
<dbReference type="GO" id="GO:0000160">
    <property type="term" value="P:phosphorelay signal transduction system"/>
    <property type="evidence" value="ECO:0007669"/>
    <property type="project" value="UniProtKB-KW"/>
</dbReference>
<evidence type="ECO:0000256" key="1">
    <source>
        <dbReference type="ARBA" id="ARBA00000085"/>
    </source>
</evidence>
<dbReference type="Gene3D" id="3.30.565.10">
    <property type="entry name" value="Histidine kinase-like ATPase, C-terminal domain"/>
    <property type="match status" value="1"/>
</dbReference>
<comment type="catalytic activity">
    <reaction evidence="1">
        <text>ATP + protein L-histidine = ADP + protein N-phospho-L-histidine.</text>
        <dbReference type="EC" id="2.7.13.3"/>
    </reaction>
</comment>
<dbReference type="Proteomes" id="UP000070063">
    <property type="component" value="Unassembled WGS sequence"/>
</dbReference>
<dbReference type="Pfam" id="PF02518">
    <property type="entry name" value="HATPase_c"/>
    <property type="match status" value="1"/>
</dbReference>
<feature type="transmembrane region" description="Helical" evidence="14">
    <location>
        <begin position="6"/>
        <end position="23"/>
    </location>
</feature>
<keyword evidence="6" id="KW-0808">Transferase</keyword>
<dbReference type="InterPro" id="IPR036097">
    <property type="entry name" value="HisK_dim/P_sf"/>
</dbReference>
<evidence type="ECO:0000313" key="17">
    <source>
        <dbReference type="Proteomes" id="UP000070063"/>
    </source>
</evidence>
<reference evidence="16 17" key="1">
    <citation type="submission" date="2016-01" db="EMBL/GenBank/DDBJ databases">
        <authorList>
            <person name="Mitreva M."/>
            <person name="Pepin K.H."/>
            <person name="Mihindukulasuriya K.A."/>
            <person name="Fulton R."/>
            <person name="Fronick C."/>
            <person name="O'Laughlin M."/>
            <person name="Miner T."/>
            <person name="Herter B."/>
            <person name="Rosa B.A."/>
            <person name="Cordes M."/>
            <person name="Tomlinson C."/>
            <person name="Wollam A."/>
            <person name="Palsikar V.B."/>
            <person name="Mardis E.R."/>
            <person name="Wilson R.K."/>
        </authorList>
    </citation>
    <scope>NUCLEOTIDE SEQUENCE [LARGE SCALE GENOMIC DNA]</scope>
    <source>
        <strain evidence="16 17">MJR7738</strain>
    </source>
</reference>
<dbReference type="EMBL" id="LRQI01000036">
    <property type="protein sequence ID" value="KXA38923.1"/>
    <property type="molecule type" value="Genomic_DNA"/>
</dbReference>
<comment type="caution">
    <text evidence="16">The sequence shown here is derived from an EMBL/GenBank/DDBJ whole genome shotgun (WGS) entry which is preliminary data.</text>
</comment>
<feature type="domain" description="Histidine kinase" evidence="15">
    <location>
        <begin position="92"/>
        <end position="302"/>
    </location>
</feature>
<keyword evidence="8" id="KW-0547">Nucleotide-binding</keyword>
<evidence type="ECO:0000256" key="2">
    <source>
        <dbReference type="ARBA" id="ARBA00004651"/>
    </source>
</evidence>
<dbReference type="InterPro" id="IPR005467">
    <property type="entry name" value="His_kinase_dom"/>
</dbReference>
<evidence type="ECO:0000256" key="14">
    <source>
        <dbReference type="SAM" id="Phobius"/>
    </source>
</evidence>
<gene>
    <name evidence="16" type="ORF">HMPREF3225_01028</name>
</gene>
<dbReference type="GO" id="GO:0005524">
    <property type="term" value="F:ATP binding"/>
    <property type="evidence" value="ECO:0007669"/>
    <property type="project" value="UniProtKB-KW"/>
</dbReference>
<evidence type="ECO:0000256" key="3">
    <source>
        <dbReference type="ARBA" id="ARBA00012438"/>
    </source>
</evidence>
<dbReference type="GO" id="GO:0004673">
    <property type="term" value="F:protein histidine kinase activity"/>
    <property type="evidence" value="ECO:0007669"/>
    <property type="project" value="UniProtKB-EC"/>
</dbReference>
<evidence type="ECO:0000313" key="16">
    <source>
        <dbReference type="EMBL" id="KXA38923.1"/>
    </source>
</evidence>
<evidence type="ECO:0000256" key="11">
    <source>
        <dbReference type="ARBA" id="ARBA00022989"/>
    </source>
</evidence>
<keyword evidence="5" id="KW-0597">Phosphoprotein</keyword>
<dbReference type="PANTHER" id="PTHR45528">
    <property type="entry name" value="SENSOR HISTIDINE KINASE CPXA"/>
    <property type="match status" value="1"/>
</dbReference>
<keyword evidence="11 14" id="KW-1133">Transmembrane helix</keyword>
<evidence type="ECO:0000256" key="5">
    <source>
        <dbReference type="ARBA" id="ARBA00022553"/>
    </source>
</evidence>
<accession>A0ABD4EGK4</accession>
<dbReference type="InterPro" id="IPR003661">
    <property type="entry name" value="HisK_dim/P_dom"/>
</dbReference>
<dbReference type="Gene3D" id="1.10.287.130">
    <property type="match status" value="1"/>
</dbReference>
<evidence type="ECO:0000256" key="6">
    <source>
        <dbReference type="ARBA" id="ARBA00022679"/>
    </source>
</evidence>
<keyword evidence="10" id="KW-0067">ATP-binding</keyword>